<dbReference type="AlphaFoldDB" id="A0AAV4SXE0"/>
<reference evidence="1 2" key="1">
    <citation type="submission" date="2021-06" db="EMBL/GenBank/DDBJ databases">
        <title>Caerostris extrusa draft genome.</title>
        <authorList>
            <person name="Kono N."/>
            <person name="Arakawa K."/>
        </authorList>
    </citation>
    <scope>NUCLEOTIDE SEQUENCE [LARGE SCALE GENOMIC DNA]</scope>
</reference>
<dbReference type="EMBL" id="BPLR01010024">
    <property type="protein sequence ID" value="GIY36273.1"/>
    <property type="molecule type" value="Genomic_DNA"/>
</dbReference>
<sequence length="76" mass="8654">MDDLLLHEVEAHGDEGHAKEQIQGAHHQFSWEPLSEMTESPGTKSPKPIKKKNVLGLAVHFTIQLSFKLIQWQNLK</sequence>
<organism evidence="1 2">
    <name type="scientific">Caerostris extrusa</name>
    <name type="common">Bark spider</name>
    <name type="synonym">Caerostris bankana</name>
    <dbReference type="NCBI Taxonomy" id="172846"/>
    <lineage>
        <taxon>Eukaryota</taxon>
        <taxon>Metazoa</taxon>
        <taxon>Ecdysozoa</taxon>
        <taxon>Arthropoda</taxon>
        <taxon>Chelicerata</taxon>
        <taxon>Arachnida</taxon>
        <taxon>Araneae</taxon>
        <taxon>Araneomorphae</taxon>
        <taxon>Entelegynae</taxon>
        <taxon>Araneoidea</taxon>
        <taxon>Araneidae</taxon>
        <taxon>Caerostris</taxon>
    </lineage>
</organism>
<keyword evidence="2" id="KW-1185">Reference proteome</keyword>
<accession>A0AAV4SXE0</accession>
<evidence type="ECO:0000313" key="2">
    <source>
        <dbReference type="Proteomes" id="UP001054945"/>
    </source>
</evidence>
<proteinExistence type="predicted"/>
<dbReference type="Proteomes" id="UP001054945">
    <property type="component" value="Unassembled WGS sequence"/>
</dbReference>
<comment type="caution">
    <text evidence="1">The sequence shown here is derived from an EMBL/GenBank/DDBJ whole genome shotgun (WGS) entry which is preliminary data.</text>
</comment>
<protein>
    <submittedName>
        <fullName evidence="1">Uncharacterized protein</fullName>
    </submittedName>
</protein>
<evidence type="ECO:0000313" key="1">
    <source>
        <dbReference type="EMBL" id="GIY36273.1"/>
    </source>
</evidence>
<name>A0AAV4SXE0_CAEEX</name>
<gene>
    <name evidence="1" type="ORF">CEXT_357251</name>
</gene>